<evidence type="ECO:0000313" key="1">
    <source>
        <dbReference type="Proteomes" id="UP000035681"/>
    </source>
</evidence>
<dbReference type="Proteomes" id="UP000035681">
    <property type="component" value="Unplaced"/>
</dbReference>
<dbReference type="WBParaSite" id="SSTP_0000741100.1">
    <property type="protein sequence ID" value="SSTP_0000741100.1"/>
    <property type="gene ID" value="SSTP_0000741100"/>
</dbReference>
<evidence type="ECO:0000313" key="3">
    <source>
        <dbReference type="WBParaSite" id="TCONS_00009460.p1"/>
    </source>
</evidence>
<proteinExistence type="predicted"/>
<reference evidence="2" key="1">
    <citation type="submission" date="2015-08" db="UniProtKB">
        <authorList>
            <consortium name="WormBaseParasite"/>
        </authorList>
    </citation>
    <scope>IDENTIFICATION</scope>
</reference>
<dbReference type="WBParaSite" id="TCONS_00009460.p1">
    <property type="protein sequence ID" value="TCONS_00009460.p1"/>
    <property type="gene ID" value="XLOC_007270"/>
</dbReference>
<sequence>MCHSRKELPFASIKSPRRNTAITDLESLSSNLSLDGTVASKLSITKSRENSINIDAIRKYSSSRRQSDYLHPKYSLPPIKIHLDDSILLMEFENVLRTPIDINSPSSKSNSSRHSPINLSSVENEMEENYYKILTKHNYPKEKLIERTIPIQDSRLLTVPVCVNVTSSAKLLPV</sequence>
<dbReference type="AlphaFoldDB" id="A0A0K0ED48"/>
<organism evidence="2">
    <name type="scientific">Strongyloides stercoralis</name>
    <name type="common">Threadworm</name>
    <dbReference type="NCBI Taxonomy" id="6248"/>
    <lineage>
        <taxon>Eukaryota</taxon>
        <taxon>Metazoa</taxon>
        <taxon>Ecdysozoa</taxon>
        <taxon>Nematoda</taxon>
        <taxon>Chromadorea</taxon>
        <taxon>Rhabditida</taxon>
        <taxon>Tylenchina</taxon>
        <taxon>Panagrolaimomorpha</taxon>
        <taxon>Strongyloidoidea</taxon>
        <taxon>Strongyloididae</taxon>
        <taxon>Strongyloides</taxon>
    </lineage>
</organism>
<accession>A0A0K0ED48</accession>
<evidence type="ECO:0000313" key="2">
    <source>
        <dbReference type="WBParaSite" id="SSTP_0000741100.1"/>
    </source>
</evidence>
<name>A0A0K0ED48_STRER</name>
<protein>
    <submittedName>
        <fullName evidence="2 3">Uncharacterized protein</fullName>
    </submittedName>
</protein>
<keyword evidence="1" id="KW-1185">Reference proteome</keyword>